<evidence type="ECO:0000313" key="2">
    <source>
        <dbReference type="EMBL" id="SHF12725.1"/>
    </source>
</evidence>
<dbReference type="RefSeq" id="WP_034742204.1">
    <property type="nucleotide sequence ID" value="NZ_FQVE01000002.1"/>
</dbReference>
<dbReference type="OrthoDB" id="1347708at2"/>
<proteinExistence type="predicted"/>
<evidence type="ECO:0000313" key="1">
    <source>
        <dbReference type="EMBL" id="KFF27348.1"/>
    </source>
</evidence>
<protein>
    <submittedName>
        <fullName evidence="2">Putative papain-like cysteine peptidase</fullName>
    </submittedName>
</protein>
<reference evidence="2" key="2">
    <citation type="submission" date="2016-11" db="EMBL/GenBank/DDBJ databases">
        <authorList>
            <person name="Jaros S."/>
            <person name="Januszkiewicz K."/>
            <person name="Wedrychowicz H."/>
        </authorList>
    </citation>
    <scope>NUCLEOTIDE SEQUENCE [LARGE SCALE GENOMIC DNA]</scope>
    <source>
        <strain evidence="2">YR203</strain>
    </source>
</reference>
<sequence length="243" mass="29226">MRIPIIYIPKTRYKYFIEIKRNYKAEKYIIPIGKDCHAAHSLEVLNIRIQSLPYDWIRLKPIMGLKIVSDNIKERFKYFLHDFRKNEEGNTYAQKYPDAEFTHAKAVINDSKLRKTFEKRYQRMLDIIKIQPVAYLYILDISGFKTSEDVDFFCDTVNGFREILKTEDSLHIYIRFDEEINNEEICNSLLLRIKNIPQVYITTYIRQKAQFGIWGNEKEYPKLYRNLNLMIKQIFPKFSLIKP</sequence>
<reference evidence="1 3" key="1">
    <citation type="submission" date="2014-07" db="EMBL/GenBank/DDBJ databases">
        <title>Genome of Chryseobacterium vrystaatense LMG 22846.</title>
        <authorList>
            <person name="Pipes S.E."/>
            <person name="Stropko S.J."/>
            <person name="Newman J.D."/>
        </authorList>
    </citation>
    <scope>NUCLEOTIDE SEQUENCE [LARGE SCALE GENOMIC DNA]</scope>
    <source>
        <strain evidence="1 3">LMG 22846</strain>
    </source>
</reference>
<name>A0A1M4Z436_9FLAO</name>
<organism evidence="2 4">
    <name type="scientific">Chryseobacterium vrystaatense</name>
    <dbReference type="NCBI Taxonomy" id="307480"/>
    <lineage>
        <taxon>Bacteria</taxon>
        <taxon>Pseudomonadati</taxon>
        <taxon>Bacteroidota</taxon>
        <taxon>Flavobacteriia</taxon>
        <taxon>Flavobacteriales</taxon>
        <taxon>Weeksellaceae</taxon>
        <taxon>Chryseobacterium group</taxon>
        <taxon>Chryseobacterium</taxon>
    </lineage>
</organism>
<evidence type="ECO:0000313" key="3">
    <source>
        <dbReference type="Proteomes" id="UP000028719"/>
    </source>
</evidence>
<reference evidence="4" key="3">
    <citation type="submission" date="2016-11" db="EMBL/GenBank/DDBJ databases">
        <authorList>
            <person name="Varghese N."/>
            <person name="Submissions S."/>
        </authorList>
    </citation>
    <scope>NUCLEOTIDE SEQUENCE [LARGE SCALE GENOMIC DNA]</scope>
    <source>
        <strain evidence="4">YR203</strain>
    </source>
</reference>
<dbReference type="EMBL" id="JPRI01000002">
    <property type="protein sequence ID" value="KFF27348.1"/>
    <property type="molecule type" value="Genomic_DNA"/>
</dbReference>
<dbReference type="Proteomes" id="UP000028719">
    <property type="component" value="Unassembled WGS sequence"/>
</dbReference>
<dbReference type="Proteomes" id="UP000184108">
    <property type="component" value="Unassembled WGS sequence"/>
</dbReference>
<gene>
    <name evidence="1" type="ORF">IW16_08890</name>
    <name evidence="2" type="ORF">SAMN02787073_1477</name>
</gene>
<accession>A0A1M4Z436</accession>
<evidence type="ECO:0000313" key="4">
    <source>
        <dbReference type="Proteomes" id="UP000184108"/>
    </source>
</evidence>
<dbReference type="EMBL" id="FQVE01000002">
    <property type="protein sequence ID" value="SHF12725.1"/>
    <property type="molecule type" value="Genomic_DNA"/>
</dbReference>
<dbReference type="AlphaFoldDB" id="A0A1M4Z436"/>
<keyword evidence="3" id="KW-1185">Reference proteome</keyword>